<evidence type="ECO:0000256" key="5">
    <source>
        <dbReference type="ARBA" id="ARBA00022801"/>
    </source>
</evidence>
<evidence type="ECO:0000313" key="8">
    <source>
        <dbReference type="EMBL" id="MBP1082979.1"/>
    </source>
</evidence>
<accession>A0ABS4D062</accession>
<dbReference type="InterPro" id="IPR057739">
    <property type="entry name" value="Glyco_hydro_29_N"/>
</dbReference>
<comment type="similarity">
    <text evidence="2">Belongs to the glycosyl hydrolase 29 family.</text>
</comment>
<evidence type="ECO:0000256" key="4">
    <source>
        <dbReference type="ARBA" id="ARBA00022729"/>
    </source>
</evidence>
<evidence type="ECO:0000313" key="9">
    <source>
        <dbReference type="Proteomes" id="UP000674416"/>
    </source>
</evidence>
<keyword evidence="9" id="KW-1185">Reference proteome</keyword>
<reference evidence="8 9" key="1">
    <citation type="submission" date="2021-01" db="EMBL/GenBank/DDBJ databases">
        <title>Genomic Encyclopedia of Type Strains, Phase IV (KMG-IV): sequencing the most valuable type-strain genomes for metagenomic binning, comparative biology and taxonomic classification.</title>
        <authorList>
            <person name="Goeker M."/>
        </authorList>
    </citation>
    <scope>NUCLEOTIDE SEQUENCE [LARGE SCALE GENOMIC DNA]</scope>
    <source>
        <strain evidence="8 9">DSM 103394</strain>
    </source>
</reference>
<dbReference type="EMBL" id="JAFDST010000004">
    <property type="protein sequence ID" value="MBP1082979.1"/>
    <property type="molecule type" value="Genomic_DNA"/>
</dbReference>
<keyword evidence="6 8" id="KW-0326">Glycosidase</keyword>
<keyword evidence="5 8" id="KW-0378">Hydrolase</keyword>
<protein>
    <recommendedName>
        <fullName evidence="3">alpha-L-fucosidase</fullName>
        <ecNumber evidence="3">3.2.1.51</ecNumber>
    </recommendedName>
</protein>
<proteinExistence type="inferred from homology"/>
<dbReference type="Pfam" id="PF01120">
    <property type="entry name" value="Alpha_L_fucos"/>
    <property type="match status" value="1"/>
</dbReference>
<comment type="caution">
    <text evidence="8">The sequence shown here is derived from an EMBL/GenBank/DDBJ whole genome shotgun (WGS) entry which is preliminary data.</text>
</comment>
<dbReference type="InterPro" id="IPR000933">
    <property type="entry name" value="Glyco_hydro_29"/>
</dbReference>
<evidence type="ECO:0000259" key="7">
    <source>
        <dbReference type="Pfam" id="PF01120"/>
    </source>
</evidence>
<gene>
    <name evidence="8" type="ORF">JOC74_003489</name>
</gene>
<name>A0ABS4D062_9BACI</name>
<dbReference type="SUPFAM" id="SSF51445">
    <property type="entry name" value="(Trans)glycosidases"/>
    <property type="match status" value="1"/>
</dbReference>
<evidence type="ECO:0000256" key="2">
    <source>
        <dbReference type="ARBA" id="ARBA00007951"/>
    </source>
</evidence>
<sequence length="293" mass="34042">MFIHWGPYSVPGFAPLGSFAETLKTDYDRAMLVYPYSEGYWNAIKDPDTPSAQYHKANYGKMPYQEFKEIFMDGLVNWDPSAWVKTFSDAGAKYVVIVSKHHDGFCLWPTEVKNPHEENWFSKRDIIGELAQAVRKEGMRFGIYYSGGIDWTFQRRVSKTFIDYSFSTPGGNYLDYADTQIRELIDRYHPDILWNDISWPTNEERLFRLFAYYYDVVPDGVVNDRWKAASPVNKLLGLKPVRALMDLMVKQMIKKNPDIHSAFSQPVIPHSDFTTPEYTKFTDHTSKKMGDDT</sequence>
<dbReference type="GO" id="GO:0004560">
    <property type="term" value="F:alpha-L-fucosidase activity"/>
    <property type="evidence" value="ECO:0007669"/>
    <property type="project" value="UniProtKB-EC"/>
</dbReference>
<dbReference type="InterPro" id="IPR017853">
    <property type="entry name" value="GH"/>
</dbReference>
<dbReference type="InterPro" id="IPR016286">
    <property type="entry name" value="FUC_metazoa-typ"/>
</dbReference>
<dbReference type="PANTHER" id="PTHR10030:SF37">
    <property type="entry name" value="ALPHA-L-FUCOSIDASE-RELATED"/>
    <property type="match status" value="1"/>
</dbReference>
<evidence type="ECO:0000256" key="6">
    <source>
        <dbReference type="ARBA" id="ARBA00023295"/>
    </source>
</evidence>
<organism evidence="8 9">
    <name type="scientific">Bacillus capparidis</name>
    <dbReference type="NCBI Taxonomy" id="1840411"/>
    <lineage>
        <taxon>Bacteria</taxon>
        <taxon>Bacillati</taxon>
        <taxon>Bacillota</taxon>
        <taxon>Bacilli</taxon>
        <taxon>Bacillales</taxon>
        <taxon>Bacillaceae</taxon>
        <taxon>Bacillus</taxon>
    </lineage>
</organism>
<comment type="function">
    <text evidence="1">Alpha-L-fucosidase is responsible for hydrolyzing the alpha-1,6-linked fucose joined to the reducing-end N-acetylglucosamine of the carbohydrate moieties of glycoproteins.</text>
</comment>
<dbReference type="EC" id="3.2.1.51" evidence="3"/>
<dbReference type="SMART" id="SM00812">
    <property type="entry name" value="Alpha_L_fucos"/>
    <property type="match status" value="1"/>
</dbReference>
<keyword evidence="4" id="KW-0732">Signal</keyword>
<evidence type="ECO:0000256" key="1">
    <source>
        <dbReference type="ARBA" id="ARBA00004071"/>
    </source>
</evidence>
<dbReference type="PRINTS" id="PR00741">
    <property type="entry name" value="GLHYDRLASE29"/>
</dbReference>
<feature type="domain" description="Glycoside hydrolase family 29 N-terminal" evidence="7">
    <location>
        <begin position="1"/>
        <end position="229"/>
    </location>
</feature>
<dbReference type="Gene3D" id="3.20.20.80">
    <property type="entry name" value="Glycosidases"/>
    <property type="match status" value="1"/>
</dbReference>
<evidence type="ECO:0000256" key="3">
    <source>
        <dbReference type="ARBA" id="ARBA00012662"/>
    </source>
</evidence>
<dbReference type="PANTHER" id="PTHR10030">
    <property type="entry name" value="ALPHA-L-FUCOSIDASE"/>
    <property type="match status" value="1"/>
</dbReference>
<dbReference type="Proteomes" id="UP000674416">
    <property type="component" value="Unassembled WGS sequence"/>
</dbReference>